<proteinExistence type="predicted"/>
<comment type="caution">
    <text evidence="2">The sequence shown here is derived from an EMBL/GenBank/DDBJ whole genome shotgun (WGS) entry which is preliminary data.</text>
</comment>
<dbReference type="AlphaFoldDB" id="A0A2N9WUK1"/>
<dbReference type="InterPro" id="IPR047914">
    <property type="entry name" value="TagK-like_C"/>
</dbReference>
<dbReference type="NCBIfam" id="NF033419">
    <property type="entry name" value="T6SS_TagK_dom"/>
    <property type="match status" value="1"/>
</dbReference>
<reference evidence="2 3" key="1">
    <citation type="journal article" date="2017" name="MBio">
        <title>Type VI secretion-mediated competition in the bee gut microbiome.</title>
        <authorList>
            <person name="Steele M.I."/>
            <person name="Kwong W.K."/>
            <person name="Powell J.E."/>
            <person name="Whiteley M."/>
            <person name="Moran N.A."/>
        </authorList>
    </citation>
    <scope>NUCLEOTIDE SEQUENCE [LARGE SCALE GENOMIC DNA]</scope>
    <source>
        <strain evidence="2 3">App2-2</strain>
    </source>
</reference>
<evidence type="ECO:0000256" key="1">
    <source>
        <dbReference type="SAM" id="MobiDB-lite"/>
    </source>
</evidence>
<dbReference type="RefSeq" id="WP_100090240.1">
    <property type="nucleotide sequence ID" value="NZ_MDVB01000055.1"/>
</dbReference>
<organism evidence="2 3">
    <name type="scientific">Snodgrassella alvi</name>
    <dbReference type="NCBI Taxonomy" id="1196083"/>
    <lineage>
        <taxon>Bacteria</taxon>
        <taxon>Pseudomonadati</taxon>
        <taxon>Pseudomonadota</taxon>
        <taxon>Betaproteobacteria</taxon>
        <taxon>Neisseriales</taxon>
        <taxon>Neisseriaceae</taxon>
        <taxon>Snodgrassella</taxon>
    </lineage>
</organism>
<accession>A0A2N9WUK1</accession>
<dbReference type="NCBIfam" id="NF033418">
    <property type="entry name" value="T6SS_TagK"/>
    <property type="match status" value="1"/>
</dbReference>
<dbReference type="EMBL" id="MDVB01000055">
    <property type="protein sequence ID" value="PIT16275.1"/>
    <property type="molecule type" value="Genomic_DNA"/>
</dbReference>
<feature type="region of interest" description="Disordered" evidence="1">
    <location>
        <begin position="274"/>
        <end position="322"/>
    </location>
</feature>
<sequence>MNSTLLLRLDYCRGIKVGKIYELNDFAFFLKTAIYNIHIETPPTEGLALCIQPSAQGWQLLNQSADVLCRVNGVTLASNHWCHLHEGDILEWGLSIWQVNPREQAASEYPSETVKNFKDFEEITPLELTWFDPNMQSVQQEENPFDLVMPSLLYEMLERTEPKTTASLMEESPADAIFLELLQEYRQALDTPQLSGNDHVWQKRLLQNDISNSASPVSLADLSGNIDPLMTLQDMVSGPLHIDDIFNGLDSLREAELFHTEEPPEILHLFAPGWQQQNSHTHMPPTLTRKEHHAVSVDSHYRMSQSPNIHQKDSADDNSQSQ</sequence>
<evidence type="ECO:0000313" key="3">
    <source>
        <dbReference type="Proteomes" id="UP000231293"/>
    </source>
</evidence>
<dbReference type="Proteomes" id="UP000231293">
    <property type="component" value="Unassembled WGS sequence"/>
</dbReference>
<gene>
    <name evidence="2" type="ORF">BGI32_04945</name>
</gene>
<evidence type="ECO:0000313" key="2">
    <source>
        <dbReference type="EMBL" id="PIT16275.1"/>
    </source>
</evidence>
<protein>
    <submittedName>
        <fullName evidence="2">Uncharacterized protein</fullName>
    </submittedName>
</protein>
<name>A0A2N9WUK1_9NEIS</name>